<dbReference type="EMBL" id="SODU01000004">
    <property type="protein sequence ID" value="TDW83888.1"/>
    <property type="molecule type" value="Genomic_DNA"/>
</dbReference>
<evidence type="ECO:0000313" key="1">
    <source>
        <dbReference type="EMBL" id="TDW83888.1"/>
    </source>
</evidence>
<keyword evidence="2" id="KW-1185">Reference proteome</keyword>
<reference evidence="1 2" key="1">
    <citation type="submission" date="2019-03" db="EMBL/GenBank/DDBJ databases">
        <title>Genomic Encyclopedia of Type Strains, Phase III (KMG-III): the genomes of soil and plant-associated and newly described type strains.</title>
        <authorList>
            <person name="Whitman W."/>
        </authorList>
    </citation>
    <scope>NUCLEOTIDE SEQUENCE [LARGE SCALE GENOMIC DNA]</scope>
    <source>
        <strain evidence="1 2">VKMAc-2574</strain>
    </source>
</reference>
<name>A0ABY2F6R0_9ACTN</name>
<protein>
    <submittedName>
        <fullName evidence="1">Uncharacterized protein</fullName>
    </submittedName>
</protein>
<accession>A0ABY2F6R0</accession>
<evidence type="ECO:0000313" key="2">
    <source>
        <dbReference type="Proteomes" id="UP000295060"/>
    </source>
</evidence>
<sequence>METIQIIENSIVGTRSAVLRLTRRGGGPAIVIFPMLHVAEPQFFRAVESRLRECDLLVVEGIQGESAAADGLTATYRVMPVNEESGLVEDDIPYGDLGVPLVAPDLSGEEFQEGFQKLSWKVRALTWASVPVVSIGQFFAGRRTLLSPDIEVNDLPTAQDELRSEQWDDFLDLLLDRRDGRAVAAVAEVVRERGDEDIEVAVVYGARHVPGILRGLYGLGYRVVSADWLVVVSAQES</sequence>
<dbReference type="Proteomes" id="UP000295060">
    <property type="component" value="Unassembled WGS sequence"/>
</dbReference>
<proteinExistence type="predicted"/>
<comment type="caution">
    <text evidence="1">The sequence shown here is derived from an EMBL/GenBank/DDBJ whole genome shotgun (WGS) entry which is preliminary data.</text>
</comment>
<dbReference type="RefSeq" id="WP_202871255.1">
    <property type="nucleotide sequence ID" value="NZ_SODU01000004.1"/>
</dbReference>
<organism evidence="1 2">
    <name type="scientific">Kribbella pratensis</name>
    <dbReference type="NCBI Taxonomy" id="2512112"/>
    <lineage>
        <taxon>Bacteria</taxon>
        <taxon>Bacillati</taxon>
        <taxon>Actinomycetota</taxon>
        <taxon>Actinomycetes</taxon>
        <taxon>Propionibacteriales</taxon>
        <taxon>Kribbellaceae</taxon>
        <taxon>Kribbella</taxon>
    </lineage>
</organism>
<gene>
    <name evidence="1" type="ORF">EV137_6691</name>
</gene>